<comment type="caution">
    <text evidence="1">The sequence shown here is derived from an EMBL/GenBank/DDBJ whole genome shotgun (WGS) entry which is preliminary data.</text>
</comment>
<protein>
    <submittedName>
        <fullName evidence="1">Uncharacterized protein</fullName>
    </submittedName>
</protein>
<proteinExistence type="predicted"/>
<dbReference type="Proteomes" id="UP000215914">
    <property type="component" value="Unassembled WGS sequence"/>
</dbReference>
<keyword evidence="2" id="KW-1185">Reference proteome</keyword>
<dbReference type="Gramene" id="mRNA:HanXRQr2_Chr15g0715871">
    <property type="protein sequence ID" value="CDS:HanXRQr2_Chr15g0715871.1"/>
    <property type="gene ID" value="HanXRQr2_Chr15g0715871"/>
</dbReference>
<accession>A0A9K3H561</accession>
<dbReference type="AlphaFoldDB" id="A0A9K3H561"/>
<evidence type="ECO:0000313" key="1">
    <source>
        <dbReference type="EMBL" id="KAF5766483.1"/>
    </source>
</evidence>
<name>A0A9K3H561_HELAN</name>
<gene>
    <name evidence="1" type="ORF">HanXRQr2_Chr15g0715871</name>
</gene>
<sequence length="49" mass="5685">MYYTFHHHANKKIILHFQICYSKRSTISLSLTQTHAHTHSLSLSLSTSN</sequence>
<organism evidence="1 2">
    <name type="scientific">Helianthus annuus</name>
    <name type="common">Common sunflower</name>
    <dbReference type="NCBI Taxonomy" id="4232"/>
    <lineage>
        <taxon>Eukaryota</taxon>
        <taxon>Viridiplantae</taxon>
        <taxon>Streptophyta</taxon>
        <taxon>Embryophyta</taxon>
        <taxon>Tracheophyta</taxon>
        <taxon>Spermatophyta</taxon>
        <taxon>Magnoliopsida</taxon>
        <taxon>eudicotyledons</taxon>
        <taxon>Gunneridae</taxon>
        <taxon>Pentapetalae</taxon>
        <taxon>asterids</taxon>
        <taxon>campanulids</taxon>
        <taxon>Asterales</taxon>
        <taxon>Asteraceae</taxon>
        <taxon>Asteroideae</taxon>
        <taxon>Heliantheae alliance</taxon>
        <taxon>Heliantheae</taxon>
        <taxon>Helianthus</taxon>
    </lineage>
</organism>
<reference evidence="1" key="2">
    <citation type="submission" date="2020-06" db="EMBL/GenBank/DDBJ databases">
        <title>Helianthus annuus Genome sequencing and assembly Release 2.</title>
        <authorList>
            <person name="Gouzy J."/>
            <person name="Langlade N."/>
            <person name="Munos S."/>
        </authorList>
    </citation>
    <scope>NUCLEOTIDE SEQUENCE</scope>
    <source>
        <tissue evidence="1">Leaves</tissue>
    </source>
</reference>
<dbReference type="EMBL" id="MNCJ02000330">
    <property type="protein sequence ID" value="KAF5766483.1"/>
    <property type="molecule type" value="Genomic_DNA"/>
</dbReference>
<evidence type="ECO:0000313" key="2">
    <source>
        <dbReference type="Proteomes" id="UP000215914"/>
    </source>
</evidence>
<reference evidence="1" key="1">
    <citation type="journal article" date="2017" name="Nature">
        <title>The sunflower genome provides insights into oil metabolism, flowering and Asterid evolution.</title>
        <authorList>
            <person name="Badouin H."/>
            <person name="Gouzy J."/>
            <person name="Grassa C.J."/>
            <person name="Murat F."/>
            <person name="Staton S.E."/>
            <person name="Cottret L."/>
            <person name="Lelandais-Briere C."/>
            <person name="Owens G.L."/>
            <person name="Carrere S."/>
            <person name="Mayjonade B."/>
            <person name="Legrand L."/>
            <person name="Gill N."/>
            <person name="Kane N.C."/>
            <person name="Bowers J.E."/>
            <person name="Hubner S."/>
            <person name="Bellec A."/>
            <person name="Berard A."/>
            <person name="Berges H."/>
            <person name="Blanchet N."/>
            <person name="Boniface M.C."/>
            <person name="Brunel D."/>
            <person name="Catrice O."/>
            <person name="Chaidir N."/>
            <person name="Claudel C."/>
            <person name="Donnadieu C."/>
            <person name="Faraut T."/>
            <person name="Fievet G."/>
            <person name="Helmstetter N."/>
            <person name="King M."/>
            <person name="Knapp S.J."/>
            <person name="Lai Z."/>
            <person name="Le Paslier M.C."/>
            <person name="Lippi Y."/>
            <person name="Lorenzon L."/>
            <person name="Mandel J.R."/>
            <person name="Marage G."/>
            <person name="Marchand G."/>
            <person name="Marquand E."/>
            <person name="Bret-Mestries E."/>
            <person name="Morien E."/>
            <person name="Nambeesan S."/>
            <person name="Nguyen T."/>
            <person name="Pegot-Espagnet P."/>
            <person name="Pouilly N."/>
            <person name="Raftis F."/>
            <person name="Sallet E."/>
            <person name="Schiex T."/>
            <person name="Thomas J."/>
            <person name="Vandecasteele C."/>
            <person name="Vares D."/>
            <person name="Vear F."/>
            <person name="Vautrin S."/>
            <person name="Crespi M."/>
            <person name="Mangin B."/>
            <person name="Burke J.M."/>
            <person name="Salse J."/>
            <person name="Munos S."/>
            <person name="Vincourt P."/>
            <person name="Rieseberg L.H."/>
            <person name="Langlade N.B."/>
        </authorList>
    </citation>
    <scope>NUCLEOTIDE SEQUENCE</scope>
    <source>
        <tissue evidence="1">Leaves</tissue>
    </source>
</reference>